<dbReference type="SUPFAM" id="SSF54452">
    <property type="entry name" value="MHC antigen-recognition domain"/>
    <property type="match status" value="1"/>
</dbReference>
<evidence type="ECO:0000256" key="2">
    <source>
        <dbReference type="ARBA" id="ARBA00022729"/>
    </source>
</evidence>
<evidence type="ECO:0000256" key="5">
    <source>
        <dbReference type="ARBA" id="ARBA00023180"/>
    </source>
</evidence>
<dbReference type="InterPro" id="IPR011162">
    <property type="entry name" value="MHC_I/II-like_Ag-recog"/>
</dbReference>
<feature type="domain" description="MHC class I-like antigen recognition-like" evidence="7">
    <location>
        <begin position="23"/>
        <end position="188"/>
    </location>
</feature>
<feature type="non-terminal residue" evidence="8">
    <location>
        <position position="1"/>
    </location>
</feature>
<dbReference type="Proteomes" id="UP000326458">
    <property type="component" value="Unassembled WGS sequence"/>
</dbReference>
<dbReference type="GO" id="GO:0009897">
    <property type="term" value="C:external side of plasma membrane"/>
    <property type="evidence" value="ECO:0007669"/>
    <property type="project" value="TreeGrafter"/>
</dbReference>
<dbReference type="GO" id="GO:0001916">
    <property type="term" value="P:positive regulation of T cell mediated cytotoxicity"/>
    <property type="evidence" value="ECO:0007669"/>
    <property type="project" value="TreeGrafter"/>
</dbReference>
<keyword evidence="6" id="KW-0812">Transmembrane</keyword>
<gene>
    <name evidence="8" type="ORF">FD754_024883</name>
</gene>
<evidence type="ECO:0000313" key="8">
    <source>
        <dbReference type="EMBL" id="KAB0337964.1"/>
    </source>
</evidence>
<dbReference type="EMBL" id="VCEA01006236">
    <property type="protein sequence ID" value="KAB0337964.1"/>
    <property type="molecule type" value="Genomic_DNA"/>
</dbReference>
<keyword evidence="3 6" id="KW-0472">Membrane</keyword>
<feature type="transmembrane region" description="Helical" evidence="6">
    <location>
        <begin position="211"/>
        <end position="234"/>
    </location>
</feature>
<dbReference type="AlphaFoldDB" id="A0A5N3UMR0"/>
<evidence type="ECO:0000256" key="1">
    <source>
        <dbReference type="ARBA" id="ARBA00004370"/>
    </source>
</evidence>
<sequence length="313" mass="34815">GFVIFLSRAWRGGGGQAGVLLYAHSLSYNFTIDPQPRPGQPWCEVQGQVDGEVFLSYDCGHAKIIFTSPLGEEMKTVKAWETQIETLRDIRDQLRDFTLEKPRVTDPLTLQARMTCRCEDDRHISASWQFGLNGLTSLHFDSENGHWRVDHPGGRWMKEMWENDRAMTEFLRKVSMGDCRSWIQAFMVRWEKMLKTSASPTTDPPAVQPTAIAICLIIGIAITACLVIVTCILYKRAPSRDCGEGRGQACAPGAAAVLTQPVACSSPASWGPRASITERPCLEQRCLGTVGLSWRGGAQLGGTRKRWGQEPWS</sequence>
<accession>A0A5N3UMR0</accession>
<keyword evidence="5" id="KW-0325">Glycoprotein</keyword>
<protein>
    <recommendedName>
        <fullName evidence="7">MHC class I-like antigen recognition-like domain-containing protein</fullName>
    </recommendedName>
</protein>
<reference evidence="8 9" key="1">
    <citation type="submission" date="2019-06" db="EMBL/GenBank/DDBJ databases">
        <title>Discovery of a novel chromosome fission-fusion reversal in muntjac.</title>
        <authorList>
            <person name="Mudd A.B."/>
            <person name="Bredeson J.V."/>
            <person name="Baum R."/>
            <person name="Hockemeyer D."/>
            <person name="Rokhsar D.S."/>
        </authorList>
    </citation>
    <scope>NUCLEOTIDE SEQUENCE [LARGE SCALE GENOMIC DNA]</scope>
    <source>
        <strain evidence="8">UTSW_UCB_Mm</strain>
        <tissue evidence="8">Fibroblast cell line</tissue>
    </source>
</reference>
<dbReference type="InterPro" id="IPR050208">
    <property type="entry name" value="MHC_class-I_related"/>
</dbReference>
<dbReference type="GO" id="GO:0006955">
    <property type="term" value="P:immune response"/>
    <property type="evidence" value="ECO:0007669"/>
    <property type="project" value="TreeGrafter"/>
</dbReference>
<comment type="subcellular location">
    <subcellularLocation>
        <location evidence="1">Membrane</location>
    </subcellularLocation>
</comment>
<dbReference type="GO" id="GO:0002476">
    <property type="term" value="P:antigen processing and presentation of endogenous peptide antigen via MHC class Ib"/>
    <property type="evidence" value="ECO:0007669"/>
    <property type="project" value="TreeGrafter"/>
</dbReference>
<name>A0A5N3UMR0_MUNMU</name>
<dbReference type="InterPro" id="IPR011161">
    <property type="entry name" value="MHC_I-like_Ag-recog"/>
</dbReference>
<evidence type="ECO:0000256" key="4">
    <source>
        <dbReference type="ARBA" id="ARBA00023157"/>
    </source>
</evidence>
<proteinExistence type="predicted"/>
<comment type="caution">
    <text evidence="8">The sequence shown here is derived from an EMBL/GenBank/DDBJ whole genome shotgun (WGS) entry which is preliminary data.</text>
</comment>
<dbReference type="InterPro" id="IPR037055">
    <property type="entry name" value="MHC_I-like_Ag-recog_sf"/>
</dbReference>
<organism evidence="8 9">
    <name type="scientific">Muntiacus muntjak</name>
    <name type="common">Barking deer</name>
    <name type="synonym">Indian muntjac</name>
    <dbReference type="NCBI Taxonomy" id="9888"/>
    <lineage>
        <taxon>Eukaryota</taxon>
        <taxon>Metazoa</taxon>
        <taxon>Chordata</taxon>
        <taxon>Craniata</taxon>
        <taxon>Vertebrata</taxon>
        <taxon>Euteleostomi</taxon>
        <taxon>Mammalia</taxon>
        <taxon>Eutheria</taxon>
        <taxon>Laurasiatheria</taxon>
        <taxon>Artiodactyla</taxon>
        <taxon>Ruminantia</taxon>
        <taxon>Pecora</taxon>
        <taxon>Cervidae</taxon>
        <taxon>Muntiacinae</taxon>
        <taxon>Muntiacus</taxon>
    </lineage>
</organism>
<dbReference type="PANTHER" id="PTHR16675:SF1">
    <property type="entry name" value="UL16 BINDING PROTEIN 21"/>
    <property type="match status" value="1"/>
</dbReference>
<dbReference type="PANTHER" id="PTHR16675">
    <property type="entry name" value="MHC CLASS I-RELATED"/>
    <property type="match status" value="1"/>
</dbReference>
<evidence type="ECO:0000256" key="3">
    <source>
        <dbReference type="ARBA" id="ARBA00023136"/>
    </source>
</evidence>
<keyword evidence="2" id="KW-0732">Signal</keyword>
<evidence type="ECO:0000256" key="6">
    <source>
        <dbReference type="SAM" id="Phobius"/>
    </source>
</evidence>
<keyword evidence="4" id="KW-1015">Disulfide bond</keyword>
<dbReference type="GO" id="GO:0002486">
    <property type="term" value="P:antigen processing and presentation of endogenous peptide antigen via MHC class I via ER pathway, TAP-independent"/>
    <property type="evidence" value="ECO:0007669"/>
    <property type="project" value="TreeGrafter"/>
</dbReference>
<dbReference type="Pfam" id="PF00129">
    <property type="entry name" value="MHC_I"/>
    <property type="match status" value="1"/>
</dbReference>
<dbReference type="GO" id="GO:0005615">
    <property type="term" value="C:extracellular space"/>
    <property type="evidence" value="ECO:0007669"/>
    <property type="project" value="TreeGrafter"/>
</dbReference>
<dbReference type="FunFam" id="3.30.500.10:FF:000004">
    <property type="entry name" value="Retinoic acid early-inducible protein 1-beta"/>
    <property type="match status" value="1"/>
</dbReference>
<dbReference type="Gene3D" id="3.30.500.10">
    <property type="entry name" value="MHC class I-like antigen recognition-like"/>
    <property type="match status" value="1"/>
</dbReference>
<evidence type="ECO:0000259" key="7">
    <source>
        <dbReference type="Pfam" id="PF00129"/>
    </source>
</evidence>
<evidence type="ECO:0000313" key="9">
    <source>
        <dbReference type="Proteomes" id="UP000326458"/>
    </source>
</evidence>
<keyword evidence="6" id="KW-1133">Transmembrane helix</keyword>
<keyword evidence="9" id="KW-1185">Reference proteome</keyword>